<organism evidence="2 3">
    <name type="scientific">Streptomyces alfalfae</name>
    <dbReference type="NCBI Taxonomy" id="1642299"/>
    <lineage>
        <taxon>Bacteria</taxon>
        <taxon>Bacillati</taxon>
        <taxon>Actinomycetota</taxon>
        <taxon>Actinomycetes</taxon>
        <taxon>Kitasatosporales</taxon>
        <taxon>Streptomycetaceae</taxon>
        <taxon>Streptomyces</taxon>
    </lineage>
</organism>
<dbReference type="InterPro" id="IPR009339">
    <property type="entry name" value="DUF998"/>
</dbReference>
<feature type="transmembrane region" description="Helical" evidence="1">
    <location>
        <begin position="207"/>
        <end position="226"/>
    </location>
</feature>
<proteinExistence type="predicted"/>
<dbReference type="EMBL" id="CP065959">
    <property type="protein sequence ID" value="QQC88984.1"/>
    <property type="molecule type" value="Genomic_DNA"/>
</dbReference>
<dbReference type="AlphaFoldDB" id="A0A7T4TX93"/>
<reference evidence="2 3" key="1">
    <citation type="submission" date="2020-12" db="EMBL/GenBank/DDBJ databases">
        <title>Identification and biosynthesis of polyene macrolides produced by Streptomyces alfalfae Men-myco-93-63.</title>
        <authorList>
            <person name="Liu D."/>
            <person name="Li Y."/>
            <person name="Liu L."/>
            <person name="Han X."/>
            <person name="Shen F."/>
        </authorList>
    </citation>
    <scope>NUCLEOTIDE SEQUENCE [LARGE SCALE GENOMIC DNA]</scope>
    <source>
        <strain evidence="2 3">Men-myco-93-63</strain>
    </source>
</reference>
<keyword evidence="1" id="KW-0472">Membrane</keyword>
<feature type="transmembrane region" description="Helical" evidence="1">
    <location>
        <begin position="86"/>
        <end position="103"/>
    </location>
</feature>
<keyword evidence="1" id="KW-0812">Transmembrane</keyword>
<feature type="transmembrane region" description="Helical" evidence="1">
    <location>
        <begin position="164"/>
        <end position="187"/>
    </location>
</feature>
<protein>
    <submittedName>
        <fullName evidence="2">DUF998 domain-containing protein</fullName>
    </submittedName>
</protein>
<evidence type="ECO:0000313" key="3">
    <source>
        <dbReference type="Proteomes" id="UP000596130"/>
    </source>
</evidence>
<accession>A0A7T4TX93</accession>
<dbReference type="Pfam" id="PF06197">
    <property type="entry name" value="DUF998"/>
    <property type="match status" value="1"/>
</dbReference>
<keyword evidence="1" id="KW-1133">Transmembrane helix</keyword>
<feature type="transmembrane region" description="Helical" evidence="1">
    <location>
        <begin position="56"/>
        <end position="79"/>
    </location>
</feature>
<sequence length="231" mass="23540">MPPQQEPRAAARTAPVLLLLGALLYTSWTAEAVLPTGLSPLDSYVSELAAEGEPYGAFFRTADLLAGLLFLAGALTALLRQAPRGWALAGWAGLALFGAATAADSRLPLSCAPTASAGCAAREAAGDVPWTHAAHAFSSGLAVAGALLAMAACTLAARRSADRWPVLASAGPALLIAQAVATAWTLAAVAAFSAGRGTWGLGAGQRLQVLVVAVWIAVLAWSLMTARERRT</sequence>
<evidence type="ECO:0000256" key="1">
    <source>
        <dbReference type="SAM" id="Phobius"/>
    </source>
</evidence>
<dbReference type="Proteomes" id="UP000596130">
    <property type="component" value="Chromosome"/>
</dbReference>
<feature type="transmembrane region" description="Helical" evidence="1">
    <location>
        <begin position="136"/>
        <end position="157"/>
    </location>
</feature>
<name>A0A7T4TX93_9ACTN</name>
<dbReference type="RefSeq" id="WP_198502459.1">
    <property type="nucleotide sequence ID" value="NZ_CP065959.1"/>
</dbReference>
<evidence type="ECO:0000313" key="2">
    <source>
        <dbReference type="EMBL" id="QQC88984.1"/>
    </source>
</evidence>
<gene>
    <name evidence="2" type="ORF">I8755_11550</name>
</gene>